<organism evidence="2 3">
    <name type="scientific">Phytoactinopolyspora halotolerans</name>
    <dbReference type="NCBI Taxonomy" id="1981512"/>
    <lineage>
        <taxon>Bacteria</taxon>
        <taxon>Bacillati</taxon>
        <taxon>Actinomycetota</taxon>
        <taxon>Actinomycetes</taxon>
        <taxon>Jiangellales</taxon>
        <taxon>Jiangellaceae</taxon>
        <taxon>Phytoactinopolyspora</taxon>
    </lineage>
</organism>
<feature type="region of interest" description="Disordered" evidence="1">
    <location>
        <begin position="86"/>
        <end position="127"/>
    </location>
</feature>
<sequence length="127" mass="14582">MTGRAALLALVLAVLLVSYSYPLRTWYDQHNERRQLEQEAAALRDRVQELETELELWEDPAYVASQARERLHYVMPGEEGYIVVSEEDESDEEEGPEGVPPVGEGEWHERLWNSVQAADEISEDELP</sequence>
<comment type="caution">
    <text evidence="2">The sequence shown here is derived from an EMBL/GenBank/DDBJ whole genome shotgun (WGS) entry which is preliminary data.</text>
</comment>
<reference evidence="2 3" key="1">
    <citation type="submission" date="2020-02" db="EMBL/GenBank/DDBJ databases">
        <authorList>
            <person name="Li X.-J."/>
            <person name="Han X.-M."/>
        </authorList>
    </citation>
    <scope>NUCLEOTIDE SEQUENCE [LARGE SCALE GENOMIC DNA]</scope>
    <source>
        <strain evidence="2 3">CCTCC AB 2017055</strain>
    </source>
</reference>
<protein>
    <submittedName>
        <fullName evidence="2">Septum formation initiator family protein</fullName>
    </submittedName>
</protein>
<name>A0A6L9S5H4_9ACTN</name>
<dbReference type="InterPro" id="IPR007060">
    <property type="entry name" value="FtsL/DivIC"/>
</dbReference>
<dbReference type="Proteomes" id="UP000475214">
    <property type="component" value="Unassembled WGS sequence"/>
</dbReference>
<accession>A0A6L9S5H4</accession>
<evidence type="ECO:0000313" key="3">
    <source>
        <dbReference type="Proteomes" id="UP000475214"/>
    </source>
</evidence>
<feature type="compositionally biased region" description="Acidic residues" evidence="1">
    <location>
        <begin position="86"/>
        <end position="96"/>
    </location>
</feature>
<evidence type="ECO:0000256" key="1">
    <source>
        <dbReference type="SAM" id="MobiDB-lite"/>
    </source>
</evidence>
<evidence type="ECO:0000313" key="2">
    <source>
        <dbReference type="EMBL" id="NED99747.1"/>
    </source>
</evidence>
<dbReference type="RefSeq" id="WP_163734175.1">
    <property type="nucleotide sequence ID" value="NZ_JAAGOA010000003.1"/>
</dbReference>
<gene>
    <name evidence="2" type="ORF">G1H10_06160</name>
</gene>
<dbReference type="Pfam" id="PF04977">
    <property type="entry name" value="DivIC"/>
    <property type="match status" value="1"/>
</dbReference>
<dbReference type="EMBL" id="JAAGOA010000003">
    <property type="protein sequence ID" value="NED99747.1"/>
    <property type="molecule type" value="Genomic_DNA"/>
</dbReference>
<proteinExistence type="predicted"/>
<keyword evidence="3" id="KW-1185">Reference proteome</keyword>
<dbReference type="AlphaFoldDB" id="A0A6L9S5H4"/>